<dbReference type="Pfam" id="PF13193">
    <property type="entry name" value="AMP-binding_C"/>
    <property type="match status" value="1"/>
</dbReference>
<evidence type="ECO:0000256" key="5">
    <source>
        <dbReference type="ARBA" id="ARBA00051915"/>
    </source>
</evidence>
<dbReference type="RefSeq" id="WP_104509337.1">
    <property type="nucleotide sequence ID" value="NZ_JACIGC010000007.1"/>
</dbReference>
<dbReference type="Gene3D" id="3.40.50.12780">
    <property type="entry name" value="N-terminal domain of ligase-like"/>
    <property type="match status" value="1"/>
</dbReference>
<dbReference type="InterPro" id="IPR042099">
    <property type="entry name" value="ANL_N_sf"/>
</dbReference>
<evidence type="ECO:0000313" key="11">
    <source>
        <dbReference type="Proteomes" id="UP000239089"/>
    </source>
</evidence>
<dbReference type="InterPro" id="IPR025110">
    <property type="entry name" value="AMP-bd_C"/>
</dbReference>
<dbReference type="FunFam" id="3.30.300.30:FF:000008">
    <property type="entry name" value="2,3-dihydroxybenzoate-AMP ligase"/>
    <property type="match status" value="1"/>
</dbReference>
<evidence type="ECO:0000313" key="10">
    <source>
        <dbReference type="EMBL" id="PPQ28067.1"/>
    </source>
</evidence>
<evidence type="ECO:0000259" key="9">
    <source>
        <dbReference type="Pfam" id="PF13193"/>
    </source>
</evidence>
<keyword evidence="4" id="KW-0443">Lipid metabolism</keyword>
<evidence type="ECO:0000256" key="4">
    <source>
        <dbReference type="ARBA" id="ARBA00023098"/>
    </source>
</evidence>
<dbReference type="PROSITE" id="PS00455">
    <property type="entry name" value="AMP_BINDING"/>
    <property type="match status" value="1"/>
</dbReference>
<dbReference type="SUPFAM" id="SSF56801">
    <property type="entry name" value="Acetyl-CoA synthetase-like"/>
    <property type="match status" value="1"/>
</dbReference>
<dbReference type="EMBL" id="NHSJ01000116">
    <property type="protein sequence ID" value="PPQ28067.1"/>
    <property type="molecule type" value="Genomic_DNA"/>
</dbReference>
<sequence>MLGLMQRRELLISSIIVHAARHHGAGEVVSRRENGALVRTTYAEVELRARKLMGILAELGVKFGDRVATLAMNSDRHLELYYAISGMGAVCHTINPRLSMDDIGYILGHAEDGLLFVDPGFLPLAVGAAAKAPGVVRAIVVLGEEAEIKPGPPPPGVRLHAYETLLAQANIAPDWPVFDENTASGLCYTSGTTGRPKGVLYSHRSSLLHAFAVALPDVVGLRATSRVLPVVPMFHVNAWGLPYAAPMTGATLLMPGRQLDPVAVLHLINVERADVAVGVPTVWNALLAHMRATGERFDTLKRVMSGGAALPRALVEGFAELGVHAFQGWGMTETSPVVTLNAPKPATADQSGAVALDHACKQGRALFGADVRVLGGDGEVPWDGRTPGEVSCAGHWIASGYFRHESEILSRDGWLPTGDVGVIDANGYLKLTDRGKDLIKSGGEWISSIELENIAVSHPDVAEAAAIAVPDDKWGERPLVIVVPRTGKTPDPEAIRAWFAGRVAKYAMPDRVAIAEELPHGATGKVLKTELRRLYLAPTE</sequence>
<keyword evidence="11" id="KW-1185">Reference proteome</keyword>
<comment type="similarity">
    <text evidence="1">Belongs to the ATP-dependent AMP-binding enzyme family.</text>
</comment>
<evidence type="ECO:0000256" key="2">
    <source>
        <dbReference type="ARBA" id="ARBA00022598"/>
    </source>
</evidence>
<dbReference type="InterPro" id="IPR000873">
    <property type="entry name" value="AMP-dep_synth/lig_dom"/>
</dbReference>
<dbReference type="OrthoDB" id="9803968at2"/>
<dbReference type="CDD" id="cd12119">
    <property type="entry name" value="ttLC_FACS_AlkK_like"/>
    <property type="match status" value="1"/>
</dbReference>
<comment type="caution">
    <text evidence="10">The sequence shown here is derived from an EMBL/GenBank/DDBJ whole genome shotgun (WGS) entry which is preliminary data.</text>
</comment>
<dbReference type="Proteomes" id="UP000239089">
    <property type="component" value="Unassembled WGS sequence"/>
</dbReference>
<dbReference type="NCBIfam" id="NF004837">
    <property type="entry name" value="PRK06187.1"/>
    <property type="match status" value="1"/>
</dbReference>
<feature type="domain" description="AMP-binding enzyme C-terminal" evidence="9">
    <location>
        <begin position="450"/>
        <end position="525"/>
    </location>
</feature>
<comment type="catalytic activity">
    <reaction evidence="5">
        <text>3-(methylsulfanyl)propanoate + ATP + CoA = 3-(methylsulfanyl)propanoyl-CoA + AMP + diphosphate</text>
        <dbReference type="Rhea" id="RHEA:43052"/>
        <dbReference type="ChEBI" id="CHEBI:30616"/>
        <dbReference type="ChEBI" id="CHEBI:33019"/>
        <dbReference type="ChEBI" id="CHEBI:49016"/>
        <dbReference type="ChEBI" id="CHEBI:57287"/>
        <dbReference type="ChEBI" id="CHEBI:82815"/>
        <dbReference type="ChEBI" id="CHEBI:456215"/>
        <dbReference type="EC" id="6.2.1.44"/>
    </reaction>
    <physiologicalReaction direction="left-to-right" evidence="5">
        <dbReference type="Rhea" id="RHEA:43053"/>
    </physiologicalReaction>
</comment>
<dbReference type="Pfam" id="PF00501">
    <property type="entry name" value="AMP-binding"/>
    <property type="match status" value="1"/>
</dbReference>
<keyword evidence="3" id="KW-0276">Fatty acid metabolism</keyword>
<evidence type="ECO:0000256" key="6">
    <source>
        <dbReference type="ARBA" id="ARBA00066616"/>
    </source>
</evidence>
<reference evidence="10 11" key="1">
    <citation type="journal article" date="2018" name="Arch. Microbiol.">
        <title>New insights into the metabolic potential of the phototrophic purple bacterium Rhodopila globiformis DSM 161(T) from its draft genome sequence and evidence for a vanadium-dependent nitrogenase.</title>
        <authorList>
            <person name="Imhoff J.F."/>
            <person name="Rahn T."/>
            <person name="Kunzel S."/>
            <person name="Neulinger S.C."/>
        </authorList>
    </citation>
    <scope>NUCLEOTIDE SEQUENCE [LARGE SCALE GENOMIC DNA]</scope>
    <source>
        <strain evidence="10 11">DSM 16996</strain>
    </source>
</reference>
<proteinExistence type="inferred from homology"/>
<dbReference type="AlphaFoldDB" id="A0A2S6N0B5"/>
<dbReference type="InterPro" id="IPR045851">
    <property type="entry name" value="AMP-bd_C_sf"/>
</dbReference>
<keyword evidence="2 10" id="KW-0436">Ligase</keyword>
<protein>
    <recommendedName>
        <fullName evidence="7">3-methylmercaptopropionyl-CoA ligase</fullName>
        <ecNumber evidence="6">6.2.1.44</ecNumber>
    </recommendedName>
</protein>
<name>A0A2S6N0B5_9HYPH</name>
<dbReference type="PANTHER" id="PTHR43859:SF4">
    <property type="entry name" value="BUTANOATE--COA LIGASE AAE1-RELATED"/>
    <property type="match status" value="1"/>
</dbReference>
<dbReference type="GO" id="GO:0006631">
    <property type="term" value="P:fatty acid metabolic process"/>
    <property type="evidence" value="ECO:0007669"/>
    <property type="project" value="UniProtKB-KW"/>
</dbReference>
<evidence type="ECO:0000256" key="7">
    <source>
        <dbReference type="ARBA" id="ARBA00067668"/>
    </source>
</evidence>
<dbReference type="PANTHER" id="PTHR43859">
    <property type="entry name" value="ACYL-ACTIVATING ENZYME"/>
    <property type="match status" value="1"/>
</dbReference>
<dbReference type="EC" id="6.2.1.44" evidence="6"/>
<organism evidence="10 11">
    <name type="scientific">Rhodoblastus sphagnicola</name>
    <dbReference type="NCBI Taxonomy" id="333368"/>
    <lineage>
        <taxon>Bacteria</taxon>
        <taxon>Pseudomonadati</taxon>
        <taxon>Pseudomonadota</taxon>
        <taxon>Alphaproteobacteria</taxon>
        <taxon>Hyphomicrobiales</taxon>
        <taxon>Rhodoblastaceae</taxon>
        <taxon>Rhodoblastus</taxon>
    </lineage>
</organism>
<feature type="domain" description="AMP-dependent synthetase/ligase" evidence="8">
    <location>
        <begin position="20"/>
        <end position="402"/>
    </location>
</feature>
<dbReference type="InterPro" id="IPR020845">
    <property type="entry name" value="AMP-binding_CS"/>
</dbReference>
<accession>A0A2S6N0B5</accession>
<evidence type="ECO:0000256" key="1">
    <source>
        <dbReference type="ARBA" id="ARBA00006432"/>
    </source>
</evidence>
<evidence type="ECO:0000259" key="8">
    <source>
        <dbReference type="Pfam" id="PF00501"/>
    </source>
</evidence>
<dbReference type="GO" id="GO:0016874">
    <property type="term" value="F:ligase activity"/>
    <property type="evidence" value="ECO:0007669"/>
    <property type="project" value="UniProtKB-KW"/>
</dbReference>
<dbReference type="Gene3D" id="3.30.300.30">
    <property type="match status" value="1"/>
</dbReference>
<gene>
    <name evidence="10" type="ORF">CCR94_18625</name>
</gene>
<evidence type="ECO:0000256" key="3">
    <source>
        <dbReference type="ARBA" id="ARBA00022832"/>
    </source>
</evidence>